<reference evidence="1" key="1">
    <citation type="submission" date="2020-05" db="EMBL/GenBank/DDBJ databases">
        <title>Large-scale comparative analyses of tick genomes elucidate their genetic diversity and vector capacities.</title>
        <authorList>
            <person name="Jia N."/>
            <person name="Wang J."/>
            <person name="Shi W."/>
            <person name="Du L."/>
            <person name="Sun Y."/>
            <person name="Zhan W."/>
            <person name="Jiang J."/>
            <person name="Wang Q."/>
            <person name="Zhang B."/>
            <person name="Ji P."/>
            <person name="Sakyi L.B."/>
            <person name="Cui X."/>
            <person name="Yuan T."/>
            <person name="Jiang B."/>
            <person name="Yang W."/>
            <person name="Lam T.T.-Y."/>
            <person name="Chang Q."/>
            <person name="Ding S."/>
            <person name="Wang X."/>
            <person name="Zhu J."/>
            <person name="Ruan X."/>
            <person name="Zhao L."/>
            <person name="Wei J."/>
            <person name="Que T."/>
            <person name="Du C."/>
            <person name="Cheng J."/>
            <person name="Dai P."/>
            <person name="Han X."/>
            <person name="Huang E."/>
            <person name="Gao Y."/>
            <person name="Liu J."/>
            <person name="Shao H."/>
            <person name="Ye R."/>
            <person name="Li L."/>
            <person name="Wei W."/>
            <person name="Wang X."/>
            <person name="Wang C."/>
            <person name="Yang T."/>
            <person name="Huo Q."/>
            <person name="Li W."/>
            <person name="Guo W."/>
            <person name="Chen H."/>
            <person name="Zhou L."/>
            <person name="Ni X."/>
            <person name="Tian J."/>
            <person name="Zhou Y."/>
            <person name="Sheng Y."/>
            <person name="Liu T."/>
            <person name="Pan Y."/>
            <person name="Xia L."/>
            <person name="Li J."/>
            <person name="Zhao F."/>
            <person name="Cao W."/>
        </authorList>
    </citation>
    <scope>NUCLEOTIDE SEQUENCE</scope>
    <source>
        <strain evidence="1">Hyas-2018</strain>
    </source>
</reference>
<organism evidence="1 2">
    <name type="scientific">Hyalomma asiaticum</name>
    <name type="common">Tick</name>
    <dbReference type="NCBI Taxonomy" id="266040"/>
    <lineage>
        <taxon>Eukaryota</taxon>
        <taxon>Metazoa</taxon>
        <taxon>Ecdysozoa</taxon>
        <taxon>Arthropoda</taxon>
        <taxon>Chelicerata</taxon>
        <taxon>Arachnida</taxon>
        <taxon>Acari</taxon>
        <taxon>Parasitiformes</taxon>
        <taxon>Ixodida</taxon>
        <taxon>Ixodoidea</taxon>
        <taxon>Ixodidae</taxon>
        <taxon>Hyalomminae</taxon>
        <taxon>Hyalomma</taxon>
    </lineage>
</organism>
<evidence type="ECO:0000313" key="2">
    <source>
        <dbReference type="Proteomes" id="UP000821845"/>
    </source>
</evidence>
<sequence>MPNLLTGRVVLNMVFLHGDIRVRPFKVEDFWDAPEKERLLSDVVALGAYQINHVWAVTVNSPEATKHLAQLKELQVKGRRCLVIDPQE</sequence>
<comment type="caution">
    <text evidence="1">The sequence shown here is derived from an EMBL/GenBank/DDBJ whole genome shotgun (WGS) entry which is preliminary data.</text>
</comment>
<name>A0ACB7S3G9_HYAAI</name>
<keyword evidence="2" id="KW-1185">Reference proteome</keyword>
<accession>A0ACB7S3G9</accession>
<proteinExistence type="predicted"/>
<dbReference type="Proteomes" id="UP000821845">
    <property type="component" value="Chromosome 6"/>
</dbReference>
<gene>
    <name evidence="1" type="ORF">HPB50_026519</name>
</gene>
<dbReference type="EMBL" id="CM023486">
    <property type="protein sequence ID" value="KAH6929318.1"/>
    <property type="molecule type" value="Genomic_DNA"/>
</dbReference>
<protein>
    <submittedName>
        <fullName evidence="1">Uncharacterized protein</fullName>
    </submittedName>
</protein>
<evidence type="ECO:0000313" key="1">
    <source>
        <dbReference type="EMBL" id="KAH6929318.1"/>
    </source>
</evidence>